<dbReference type="InterPro" id="IPR050171">
    <property type="entry name" value="MFS_Transporters"/>
</dbReference>
<keyword evidence="5 8" id="KW-1133">Transmembrane helix</keyword>
<evidence type="ECO:0000313" key="10">
    <source>
        <dbReference type="EMBL" id="KSU76904.1"/>
    </source>
</evidence>
<dbReference type="PANTHER" id="PTHR23517:SF13">
    <property type="entry name" value="MAJOR FACILITATOR SUPERFAMILY MFS_1"/>
    <property type="match status" value="1"/>
</dbReference>
<evidence type="ECO:0000313" key="11">
    <source>
        <dbReference type="Proteomes" id="UP000053199"/>
    </source>
</evidence>
<gene>
    <name evidence="10" type="ORF">AS031_09975</name>
</gene>
<reference evidence="10 11" key="1">
    <citation type="journal article" date="2014" name="Arch. Microbiol.">
        <title>Arthrobacter enclensis sp. nov., isolated from sediment sample.</title>
        <authorList>
            <person name="Dastager S.G."/>
            <person name="Liu Q."/>
            <person name="Tang S.K."/>
            <person name="Krishnamurthi S."/>
            <person name="Lee J.C."/>
            <person name="Li W.J."/>
        </authorList>
    </citation>
    <scope>NUCLEOTIDE SEQUENCE [LARGE SCALE GENOMIC DNA]</scope>
    <source>
        <strain evidence="10 11">NIO-1008</strain>
    </source>
</reference>
<keyword evidence="6 8" id="KW-0472">Membrane</keyword>
<dbReference type="EMBL" id="LNQM01000003">
    <property type="protein sequence ID" value="KSU76904.1"/>
    <property type="molecule type" value="Genomic_DNA"/>
</dbReference>
<dbReference type="GO" id="GO:0022857">
    <property type="term" value="F:transmembrane transporter activity"/>
    <property type="evidence" value="ECO:0007669"/>
    <property type="project" value="InterPro"/>
</dbReference>
<keyword evidence="2" id="KW-0813">Transport</keyword>
<dbReference type="SUPFAM" id="SSF103473">
    <property type="entry name" value="MFS general substrate transporter"/>
    <property type="match status" value="1"/>
</dbReference>
<keyword evidence="3" id="KW-1003">Cell membrane</keyword>
<organism evidence="10 11">
    <name type="scientific">Pseudarthrobacter enclensis</name>
    <dbReference type="NCBI Taxonomy" id="993070"/>
    <lineage>
        <taxon>Bacteria</taxon>
        <taxon>Bacillati</taxon>
        <taxon>Actinomycetota</taxon>
        <taxon>Actinomycetes</taxon>
        <taxon>Micrococcales</taxon>
        <taxon>Micrococcaceae</taxon>
        <taxon>Pseudarthrobacter</taxon>
    </lineage>
</organism>
<feature type="transmembrane region" description="Helical" evidence="8">
    <location>
        <begin position="310"/>
        <end position="333"/>
    </location>
</feature>
<feature type="transmembrane region" description="Helical" evidence="8">
    <location>
        <begin position="142"/>
        <end position="167"/>
    </location>
</feature>
<feature type="transmembrane region" description="Helical" evidence="8">
    <location>
        <begin position="376"/>
        <end position="395"/>
    </location>
</feature>
<evidence type="ECO:0000259" key="9">
    <source>
        <dbReference type="PROSITE" id="PS50850"/>
    </source>
</evidence>
<evidence type="ECO:0000256" key="2">
    <source>
        <dbReference type="ARBA" id="ARBA00022448"/>
    </source>
</evidence>
<feature type="region of interest" description="Disordered" evidence="7">
    <location>
        <begin position="395"/>
        <end position="434"/>
    </location>
</feature>
<keyword evidence="4 8" id="KW-0812">Transmembrane</keyword>
<feature type="transmembrane region" description="Helical" evidence="8">
    <location>
        <begin position="345"/>
        <end position="370"/>
    </location>
</feature>
<feature type="transmembrane region" description="Helical" evidence="8">
    <location>
        <begin position="51"/>
        <end position="71"/>
    </location>
</feature>
<evidence type="ECO:0000256" key="7">
    <source>
        <dbReference type="SAM" id="MobiDB-lite"/>
    </source>
</evidence>
<accession>A0A0V8IQ18</accession>
<sequence>MTHSPAARPREAHRRLGFVLVAAATAAMMAGASAPSPFYPTLQEQLHLLPVATTGIFAVYAVALLAALLVFGSVSDHLGRRPVISAAFILLACSVTAFLLADSLALLLVARVLQGIASGLLLTTLSAAIADLEAEDDPGSSAAWNTVAPLGGLALGALASGLLLDVMAEPRTLVFDSLTGLYLAFAALVWAAPETSPRAPGVAASLRPRLTLPPAARAGFVSGAPAVFAGWATGGLYLSLGAAIVHTTFGIREHLWQGMVITILAGVGAAAAAVLHRFGARTITIFGTTALALGTALSLLAIGLHSFGLFLAAVVVAGAGFGTAFMGVIRSISPLVEDHERAGTFASLFVVAYTAFGIPAVLAGLLAPVLSLPVTTYAYGGLVTVLAAVAAISRARSSDAAPDRDAKDSVSTDSDASGAGAMAASGSPARPTQG</sequence>
<dbReference type="Gene3D" id="1.20.1250.20">
    <property type="entry name" value="MFS general substrate transporter like domains"/>
    <property type="match status" value="1"/>
</dbReference>
<dbReference type="AlphaFoldDB" id="A0A0V8IQ18"/>
<dbReference type="OrthoDB" id="3177957at2"/>
<dbReference type="InterPro" id="IPR020846">
    <property type="entry name" value="MFS_dom"/>
</dbReference>
<evidence type="ECO:0000256" key="3">
    <source>
        <dbReference type="ARBA" id="ARBA00022475"/>
    </source>
</evidence>
<evidence type="ECO:0000256" key="1">
    <source>
        <dbReference type="ARBA" id="ARBA00004651"/>
    </source>
</evidence>
<proteinExistence type="predicted"/>
<feature type="compositionally biased region" description="Basic and acidic residues" evidence="7">
    <location>
        <begin position="401"/>
        <end position="410"/>
    </location>
</feature>
<evidence type="ECO:0000256" key="8">
    <source>
        <dbReference type="SAM" id="Phobius"/>
    </source>
</evidence>
<dbReference type="PROSITE" id="PS50850">
    <property type="entry name" value="MFS"/>
    <property type="match status" value="1"/>
</dbReference>
<dbReference type="PANTHER" id="PTHR23517">
    <property type="entry name" value="RESISTANCE PROTEIN MDTM, PUTATIVE-RELATED-RELATED"/>
    <property type="match status" value="1"/>
</dbReference>
<feature type="transmembrane region" description="Helical" evidence="8">
    <location>
        <begin position="83"/>
        <end position="101"/>
    </location>
</feature>
<dbReference type="STRING" id="993070.AS031_09975"/>
<comment type="caution">
    <text evidence="10">The sequence shown here is derived from an EMBL/GenBank/DDBJ whole genome shotgun (WGS) entry which is preliminary data.</text>
</comment>
<keyword evidence="11" id="KW-1185">Reference proteome</keyword>
<dbReference type="InterPro" id="IPR036259">
    <property type="entry name" value="MFS_trans_sf"/>
</dbReference>
<evidence type="ECO:0000256" key="5">
    <source>
        <dbReference type="ARBA" id="ARBA00022989"/>
    </source>
</evidence>
<evidence type="ECO:0000256" key="6">
    <source>
        <dbReference type="ARBA" id="ARBA00023136"/>
    </source>
</evidence>
<comment type="subcellular location">
    <subcellularLocation>
        <location evidence="1">Cell membrane</location>
        <topology evidence="1">Multi-pass membrane protein</topology>
    </subcellularLocation>
</comment>
<dbReference type="RefSeq" id="WP_058267974.1">
    <property type="nucleotide sequence ID" value="NZ_FMAZ01000003.1"/>
</dbReference>
<dbReference type="GO" id="GO:0005886">
    <property type="term" value="C:plasma membrane"/>
    <property type="evidence" value="ECO:0007669"/>
    <property type="project" value="UniProtKB-SubCell"/>
</dbReference>
<name>A0A0V8IQ18_9MICC</name>
<dbReference type="Pfam" id="PF07690">
    <property type="entry name" value="MFS_1"/>
    <property type="match status" value="1"/>
</dbReference>
<protein>
    <submittedName>
        <fullName evidence="10">MFS transporter</fullName>
    </submittedName>
</protein>
<evidence type="ECO:0000256" key="4">
    <source>
        <dbReference type="ARBA" id="ARBA00022692"/>
    </source>
</evidence>
<feature type="domain" description="Major facilitator superfamily (MFS) profile" evidence="9">
    <location>
        <begin position="15"/>
        <end position="399"/>
    </location>
</feature>
<feature type="transmembrane region" description="Helical" evidence="8">
    <location>
        <begin position="254"/>
        <end position="275"/>
    </location>
</feature>
<feature type="compositionally biased region" description="Low complexity" evidence="7">
    <location>
        <begin position="411"/>
        <end position="434"/>
    </location>
</feature>
<dbReference type="Proteomes" id="UP000053199">
    <property type="component" value="Unassembled WGS sequence"/>
</dbReference>
<dbReference type="InterPro" id="IPR011701">
    <property type="entry name" value="MFS"/>
</dbReference>
<feature type="transmembrane region" description="Helical" evidence="8">
    <location>
        <begin position="282"/>
        <end position="304"/>
    </location>
</feature>